<evidence type="ECO:0000313" key="3">
    <source>
        <dbReference type="Proteomes" id="UP000198122"/>
    </source>
</evidence>
<accession>A0A212T607</accession>
<evidence type="ECO:0008006" key="4">
    <source>
        <dbReference type="Google" id="ProtNLM"/>
    </source>
</evidence>
<dbReference type="Proteomes" id="UP000198122">
    <property type="component" value="Unassembled WGS sequence"/>
</dbReference>
<dbReference type="AlphaFoldDB" id="A0A212T607"/>
<keyword evidence="3" id="KW-1185">Reference proteome</keyword>
<protein>
    <recommendedName>
        <fullName evidence="4">SatD family (SatD)</fullName>
    </recommendedName>
</protein>
<evidence type="ECO:0000256" key="1">
    <source>
        <dbReference type="SAM" id="MobiDB-lite"/>
    </source>
</evidence>
<gene>
    <name evidence="2" type="ORF">SAMN05445756_0488</name>
</gene>
<feature type="compositionally biased region" description="Acidic residues" evidence="1">
    <location>
        <begin position="236"/>
        <end position="245"/>
    </location>
</feature>
<dbReference type="EMBL" id="FYEZ01000001">
    <property type="protein sequence ID" value="SNC61468.1"/>
    <property type="molecule type" value="Genomic_DNA"/>
</dbReference>
<feature type="region of interest" description="Disordered" evidence="1">
    <location>
        <begin position="223"/>
        <end position="245"/>
    </location>
</feature>
<name>A0A212T607_9MICO</name>
<proteinExistence type="predicted"/>
<sequence length="245" mass="25500">MKGLCFTVMGEGQGLIVITADQRASRRHADAVPGALEALAALPTATLPGSLPFERTAGDEIQGVTPSAEAAVDTIGTLLRTGQWQVGIGLGPVEEPLPRSVRSARGPAFIAARRAVERAHRCPQDLAVDANVGVDEPAEGGIEQAVLAAEGALWLWAALLSRRTAEGWEVTDLLERSDSQKAVARTLGISPSAVSQRLRTAGWTEGRRGGILCADLLAAAAGRAVGSTRTGPVPDDGGDEDEDER</sequence>
<evidence type="ECO:0000313" key="2">
    <source>
        <dbReference type="EMBL" id="SNC61468.1"/>
    </source>
</evidence>
<reference evidence="2 3" key="1">
    <citation type="submission" date="2017-06" db="EMBL/GenBank/DDBJ databases">
        <authorList>
            <person name="Kim H.J."/>
            <person name="Triplett B.A."/>
        </authorList>
    </citation>
    <scope>NUCLEOTIDE SEQUENCE [LARGE SCALE GENOMIC DNA]</scope>
    <source>
        <strain evidence="2 3">DSM 22179</strain>
    </source>
</reference>
<organism evidence="2 3">
    <name type="scientific">Kytococcus aerolatus</name>
    <dbReference type="NCBI Taxonomy" id="592308"/>
    <lineage>
        <taxon>Bacteria</taxon>
        <taxon>Bacillati</taxon>
        <taxon>Actinomycetota</taxon>
        <taxon>Actinomycetes</taxon>
        <taxon>Micrococcales</taxon>
        <taxon>Kytococcaceae</taxon>
        <taxon>Kytococcus</taxon>
    </lineage>
</organism>